<dbReference type="InterPro" id="IPR000674">
    <property type="entry name" value="Ald_Oxase/Xan_DH_a/b"/>
</dbReference>
<feature type="domain" description="Aldehyde oxidase/xanthine dehydrogenase a/b hammerhead" evidence="3">
    <location>
        <begin position="20"/>
        <end position="111"/>
    </location>
</feature>
<name>A0AAQ4CW42_9CREN</name>
<evidence type="ECO:0000256" key="1">
    <source>
        <dbReference type="ARBA" id="ARBA00022505"/>
    </source>
</evidence>
<dbReference type="EMBL" id="AP025226">
    <property type="protein sequence ID" value="BDC00024.1"/>
    <property type="molecule type" value="Genomic_DNA"/>
</dbReference>
<dbReference type="Gene3D" id="3.30.365.10">
    <property type="entry name" value="Aldehyde oxidase/xanthine dehydrogenase, molybdopterin binding domain"/>
    <property type="match status" value="4"/>
</dbReference>
<dbReference type="SUPFAM" id="SSF56003">
    <property type="entry name" value="Molybdenum cofactor-binding domain"/>
    <property type="match status" value="1"/>
</dbReference>
<dbReference type="GO" id="GO:0005506">
    <property type="term" value="F:iron ion binding"/>
    <property type="evidence" value="ECO:0007669"/>
    <property type="project" value="InterPro"/>
</dbReference>
<evidence type="ECO:0000256" key="2">
    <source>
        <dbReference type="ARBA" id="ARBA00023002"/>
    </source>
</evidence>
<evidence type="ECO:0000259" key="3">
    <source>
        <dbReference type="SMART" id="SM01008"/>
    </source>
</evidence>
<dbReference type="GeneID" id="68867763"/>
<protein>
    <submittedName>
        <fullName evidence="4">Carbon monoxide dehydrogenase</fullName>
    </submittedName>
</protein>
<dbReference type="Proteomes" id="UP001319921">
    <property type="component" value="Chromosome"/>
</dbReference>
<dbReference type="SMART" id="SM01008">
    <property type="entry name" value="Ald_Xan_dh_C"/>
    <property type="match status" value="1"/>
</dbReference>
<dbReference type="PANTHER" id="PTHR11908">
    <property type="entry name" value="XANTHINE DEHYDROGENASE"/>
    <property type="match status" value="1"/>
</dbReference>
<dbReference type="InterPro" id="IPR036856">
    <property type="entry name" value="Ald_Oxase/Xan_DH_a/b_sf"/>
</dbReference>
<accession>A0AAQ4CW42</accession>
<dbReference type="InterPro" id="IPR037165">
    <property type="entry name" value="AldOxase/xan_DH_Mopterin-bd_sf"/>
</dbReference>
<reference evidence="4 5" key="1">
    <citation type="journal article" date="2022" name="Microbiol. Resour. Announc.">
        <title>Complete Genome Sequence of the Hyperthermophilic and Acidophilic Archaeon Saccharolobus caldissimus Strain HS-3T.</title>
        <authorList>
            <person name="Sakai H.D."/>
            <person name="Kurosawa N."/>
        </authorList>
    </citation>
    <scope>NUCLEOTIDE SEQUENCE [LARGE SCALE GENOMIC DNA]</scope>
    <source>
        <strain evidence="4 5">JCM32116</strain>
    </source>
</reference>
<evidence type="ECO:0000313" key="4">
    <source>
        <dbReference type="EMBL" id="BDC00024.1"/>
    </source>
</evidence>
<dbReference type="InterPro" id="IPR046867">
    <property type="entry name" value="AldOxase/xan_DH_MoCoBD2"/>
</dbReference>
<evidence type="ECO:0000313" key="5">
    <source>
        <dbReference type="Proteomes" id="UP001319921"/>
    </source>
</evidence>
<dbReference type="KEGG" id="scas:SACC_30400"/>
<proteinExistence type="predicted"/>
<dbReference type="RefSeq" id="WP_229570675.1">
    <property type="nucleotide sequence ID" value="NZ_AP025226.1"/>
</dbReference>
<keyword evidence="2" id="KW-0560">Oxidoreductase</keyword>
<dbReference type="Pfam" id="PF02738">
    <property type="entry name" value="MoCoBD_1"/>
    <property type="match status" value="1"/>
</dbReference>
<dbReference type="GO" id="GO:0016491">
    <property type="term" value="F:oxidoreductase activity"/>
    <property type="evidence" value="ECO:0007669"/>
    <property type="project" value="UniProtKB-KW"/>
</dbReference>
<dbReference type="Pfam" id="PF20256">
    <property type="entry name" value="MoCoBD_2"/>
    <property type="match status" value="1"/>
</dbReference>
<dbReference type="AlphaFoldDB" id="A0AAQ4CW42"/>
<dbReference type="InterPro" id="IPR008274">
    <property type="entry name" value="AldOxase/xan_DH_MoCoBD1"/>
</dbReference>
<sequence length="726" mass="79915">MAKVIGKPIKRIIEDPPLITGKGKFVYDIDFKGTLYAIFIRSQYAHAKIKSIKCPENSLCFTTKDLPNSIIGLAREEAIYQGQPIAVILAEDEYKAKDLAEKVEVEYEPLPAVINVDDALKNIHKAKSDLSSNIVLEDEVTVGDTDSVFKKAYKIIEGEIINQRVIPSAMEPRGAVAYFDGRRLTVWSSTQTPFDLKKSLAEILGNYGVYDIRVIQPYVGGAFGSKIINYAEEFIVAYLAVVTGRPVKWFNTRSEDMMSTNHGRDMRLKFKAAFDAEGKLLGIEGTLIMDLGAPIIEINRDSFGMATTAARLLIGRYNVEALKVKVLGVATNKTFIAAYRGAGRPEATYFIERILNLGARALGIDQYEIREKNIMNEVNYYKLPTGIVYDSGKYREMLKIAKPYYLELLKKRDELRTKGKLAGVGVAIVSEIASFGPYSTAKVKVLSNGRIQVITGTTPHGQGDATAFAQIAAEIFDVDINQVDVLWGDTDLIADGDLTAGSRSITVGGSAVYEASRRLKEKLLRVVSEKLGVKPDEIEYQDGKFIHKQTGKSMTLAEASRESINMGMLPEEEYSYVMNLYTSPYGLHMALVEVDKETGIVKILDYKGFDDVGVVVNPLLAEGQVHGGVLQGISQALYEETIYSQEGNLITSTFSDYVIPTAVEGIRVEWKSLALAKSDTPIGSKGIGELPTIAATPTVINAIEDAINKNIYVMPVKPELILNLLT</sequence>
<dbReference type="PANTHER" id="PTHR11908:SF132">
    <property type="entry name" value="ALDEHYDE OXIDASE 1-RELATED"/>
    <property type="match status" value="1"/>
</dbReference>
<dbReference type="InterPro" id="IPR016208">
    <property type="entry name" value="Ald_Oxase/xanthine_DH-like"/>
</dbReference>
<keyword evidence="1" id="KW-0500">Molybdenum</keyword>
<gene>
    <name evidence="4" type="ORF">SACC_30400</name>
</gene>
<dbReference type="Gene3D" id="3.90.1170.50">
    <property type="entry name" value="Aldehyde oxidase/xanthine dehydrogenase, a/b hammerhead"/>
    <property type="match status" value="1"/>
</dbReference>
<dbReference type="SUPFAM" id="SSF54665">
    <property type="entry name" value="CO dehydrogenase molybdoprotein N-domain-like"/>
    <property type="match status" value="1"/>
</dbReference>
<keyword evidence="5" id="KW-1185">Reference proteome</keyword>
<dbReference type="Pfam" id="PF01315">
    <property type="entry name" value="Ald_Xan_dh_C"/>
    <property type="match status" value="1"/>
</dbReference>
<organism evidence="4 5">
    <name type="scientific">Saccharolobus caldissimus</name>
    <dbReference type="NCBI Taxonomy" id="1702097"/>
    <lineage>
        <taxon>Archaea</taxon>
        <taxon>Thermoproteota</taxon>
        <taxon>Thermoprotei</taxon>
        <taxon>Sulfolobales</taxon>
        <taxon>Sulfolobaceae</taxon>
        <taxon>Saccharolobus</taxon>
    </lineage>
</organism>